<gene>
    <name evidence="4" type="ORF">BCL90_3832</name>
    <name evidence="5" type="ORF">E3V97_01320</name>
</gene>
<organism evidence="4 6">
    <name type="scientific">Pedobacter alluvionis</name>
    <dbReference type="NCBI Taxonomy" id="475253"/>
    <lineage>
        <taxon>Bacteria</taxon>
        <taxon>Pseudomonadati</taxon>
        <taxon>Bacteroidota</taxon>
        <taxon>Sphingobacteriia</taxon>
        <taxon>Sphingobacteriales</taxon>
        <taxon>Sphingobacteriaceae</taxon>
        <taxon>Pedobacter</taxon>
    </lineage>
</organism>
<dbReference type="RefSeq" id="WP_121285569.1">
    <property type="nucleotide sequence ID" value="NZ_RCCK01000013.1"/>
</dbReference>
<comment type="similarity">
    <text evidence="2">Belongs to the YejK family.</text>
</comment>
<reference evidence="4 6" key="1">
    <citation type="submission" date="2018-10" db="EMBL/GenBank/DDBJ databases">
        <title>Genomic Encyclopedia of Archaeal and Bacterial Type Strains, Phase II (KMG-II): from individual species to whole genera.</title>
        <authorList>
            <person name="Goeker M."/>
        </authorList>
    </citation>
    <scope>NUCLEOTIDE SEQUENCE [LARGE SCALE GENOMIC DNA]</scope>
    <source>
        <strain evidence="4 6">DSM 19624</strain>
    </source>
</reference>
<evidence type="ECO:0000313" key="7">
    <source>
        <dbReference type="Proteomes" id="UP000297429"/>
    </source>
</evidence>
<dbReference type="PANTHER" id="PTHR38772:SF1">
    <property type="entry name" value="NUCLEOID-ASSOCIATED PROTEIN YEJK"/>
    <property type="match status" value="1"/>
</dbReference>
<dbReference type="Proteomes" id="UP000297429">
    <property type="component" value="Unassembled WGS sequence"/>
</dbReference>
<reference evidence="5 7" key="2">
    <citation type="submission" date="2019-03" db="EMBL/GenBank/DDBJ databases">
        <authorList>
            <person name="He R.-H."/>
        </authorList>
    </citation>
    <scope>NUCLEOTIDE SEQUENCE [LARGE SCALE GENOMIC DNA]</scope>
    <source>
        <strain evidence="5 7">DSM 19624</strain>
    </source>
</reference>
<accession>A0A497Y0U3</accession>
<dbReference type="EMBL" id="SOPX01000001">
    <property type="protein sequence ID" value="TFB32706.1"/>
    <property type="molecule type" value="Genomic_DNA"/>
</dbReference>
<evidence type="ECO:0000313" key="6">
    <source>
        <dbReference type="Proteomes" id="UP000273898"/>
    </source>
</evidence>
<keyword evidence="3" id="KW-0963">Cytoplasm</keyword>
<sequence>MNVRRIIIHELVKEAGSNQVSYNSSQELLLVNDGINKLIEQVHNAFDQSITKYSKFDLSKPTNSVYLNVDRYLREQDNDGQFFAFSTITLGDLAQLIEREPFATGGYYLYVDYEVNGYRYISIIIVRNKEAFNIQWRDGNFSIDETQNVNIDKLAMGFRLNCTLYLDGDNTRNYLGLLSHQGDNLSKYFLRWVNVGTFIDNKTNTRQFIDVLKDIGAPQDYPRPDDFERDIFEWISSYKKANKNVLNVDLLSDAFYGDKLYIRNYAQERFRLEIDPLFHLDGTELRRLITYKAKAKGISVTIDIERFISNDVVLRDGLLIIKDEKIYSTLTAQREEE</sequence>
<evidence type="ECO:0000256" key="1">
    <source>
        <dbReference type="ARBA" id="ARBA00004496"/>
    </source>
</evidence>
<proteinExistence type="inferred from homology"/>
<dbReference type="AlphaFoldDB" id="A0A497Y0U3"/>
<dbReference type="OrthoDB" id="980584at2"/>
<dbReference type="GO" id="GO:0005737">
    <property type="term" value="C:cytoplasm"/>
    <property type="evidence" value="ECO:0007669"/>
    <property type="project" value="UniProtKB-SubCell"/>
</dbReference>
<evidence type="ECO:0000313" key="5">
    <source>
        <dbReference type="EMBL" id="TFB32706.1"/>
    </source>
</evidence>
<protein>
    <submittedName>
        <fullName evidence="4">Nucleoid-associated protein YejK</fullName>
    </submittedName>
</protein>
<evidence type="ECO:0000256" key="3">
    <source>
        <dbReference type="ARBA" id="ARBA00022490"/>
    </source>
</evidence>
<evidence type="ECO:0000256" key="2">
    <source>
        <dbReference type="ARBA" id="ARBA00009035"/>
    </source>
</evidence>
<keyword evidence="7" id="KW-1185">Reference proteome</keyword>
<dbReference type="Proteomes" id="UP000273898">
    <property type="component" value="Unassembled WGS sequence"/>
</dbReference>
<dbReference type="EMBL" id="RCCK01000013">
    <property type="protein sequence ID" value="RLJ73670.1"/>
    <property type="molecule type" value="Genomic_DNA"/>
</dbReference>
<dbReference type="Pfam" id="PF04245">
    <property type="entry name" value="NA37"/>
    <property type="match status" value="1"/>
</dbReference>
<evidence type="ECO:0000313" key="4">
    <source>
        <dbReference type="EMBL" id="RLJ73670.1"/>
    </source>
</evidence>
<dbReference type="InterPro" id="IPR007358">
    <property type="entry name" value="Nucleoid_associated_NdpA"/>
</dbReference>
<dbReference type="PANTHER" id="PTHR38772">
    <property type="match status" value="1"/>
</dbReference>
<name>A0A497Y0U3_9SPHI</name>
<dbReference type="GO" id="GO:0003727">
    <property type="term" value="F:single-stranded RNA binding"/>
    <property type="evidence" value="ECO:0007669"/>
    <property type="project" value="TreeGrafter"/>
</dbReference>
<dbReference type="GO" id="GO:0003690">
    <property type="term" value="F:double-stranded DNA binding"/>
    <property type="evidence" value="ECO:0007669"/>
    <property type="project" value="TreeGrafter"/>
</dbReference>
<comment type="subcellular location">
    <subcellularLocation>
        <location evidence="1">Cytoplasm</location>
    </subcellularLocation>
</comment>
<comment type="caution">
    <text evidence="4">The sequence shown here is derived from an EMBL/GenBank/DDBJ whole genome shotgun (WGS) entry which is preliminary data.</text>
</comment>
<dbReference type="GO" id="GO:0043590">
    <property type="term" value="C:bacterial nucleoid"/>
    <property type="evidence" value="ECO:0007669"/>
    <property type="project" value="TreeGrafter"/>
</dbReference>